<dbReference type="Gene3D" id="1.10.520.10">
    <property type="match status" value="1"/>
</dbReference>
<feature type="chain" id="PRO_5032464536" description="peroxidase" evidence="18">
    <location>
        <begin position="19"/>
        <end position="196"/>
    </location>
</feature>
<keyword evidence="5" id="KW-0349">Heme</keyword>
<keyword evidence="4 20" id="KW-0575">Peroxidase</keyword>
<dbReference type="OrthoDB" id="2113341at2759"/>
<accession>A0A830D5Y3</accession>
<evidence type="ECO:0000256" key="9">
    <source>
        <dbReference type="ARBA" id="ARBA00023004"/>
    </source>
</evidence>
<reference evidence="20" key="1">
    <citation type="submission" date="2020-07" db="EMBL/GenBank/DDBJ databases">
        <title>Ethylene signaling mediates host invasion by parasitic plants.</title>
        <authorList>
            <person name="Yoshida S."/>
        </authorList>
    </citation>
    <scope>NUCLEOTIDE SEQUENCE</scope>
    <source>
        <strain evidence="20">Okayama</strain>
    </source>
</reference>
<comment type="catalytic activity">
    <reaction evidence="1">
        <text>2 a phenolic donor + H2O2 = 2 a phenolic radical donor + 2 H2O</text>
        <dbReference type="Rhea" id="RHEA:56136"/>
        <dbReference type="ChEBI" id="CHEBI:15377"/>
        <dbReference type="ChEBI" id="CHEBI:16240"/>
        <dbReference type="ChEBI" id="CHEBI:139520"/>
        <dbReference type="ChEBI" id="CHEBI:139521"/>
        <dbReference type="EC" id="1.11.1.7"/>
    </reaction>
</comment>
<evidence type="ECO:0000313" key="21">
    <source>
        <dbReference type="Proteomes" id="UP000653305"/>
    </source>
</evidence>
<evidence type="ECO:0000256" key="8">
    <source>
        <dbReference type="ARBA" id="ARBA00023002"/>
    </source>
</evidence>
<dbReference type="PRINTS" id="PR00461">
    <property type="entry name" value="PLPEROXIDASE"/>
</dbReference>
<evidence type="ECO:0000256" key="10">
    <source>
        <dbReference type="ARBA" id="ARBA00023157"/>
    </source>
</evidence>
<dbReference type="GO" id="GO:0006979">
    <property type="term" value="P:response to oxidative stress"/>
    <property type="evidence" value="ECO:0007669"/>
    <property type="project" value="InterPro"/>
</dbReference>
<organism evidence="20 21">
    <name type="scientific">Phtheirospermum japonicum</name>
    <dbReference type="NCBI Taxonomy" id="374723"/>
    <lineage>
        <taxon>Eukaryota</taxon>
        <taxon>Viridiplantae</taxon>
        <taxon>Streptophyta</taxon>
        <taxon>Embryophyta</taxon>
        <taxon>Tracheophyta</taxon>
        <taxon>Spermatophyta</taxon>
        <taxon>Magnoliopsida</taxon>
        <taxon>eudicotyledons</taxon>
        <taxon>Gunneridae</taxon>
        <taxon>Pentapetalae</taxon>
        <taxon>asterids</taxon>
        <taxon>lamiids</taxon>
        <taxon>Lamiales</taxon>
        <taxon>Orobanchaceae</taxon>
        <taxon>Orobanchaceae incertae sedis</taxon>
        <taxon>Phtheirospermum</taxon>
    </lineage>
</organism>
<dbReference type="PANTHER" id="PTHR31388:SF5">
    <property type="entry name" value="PEROXIDASE"/>
    <property type="match status" value="1"/>
</dbReference>
<dbReference type="EC" id="1.11.1.7" evidence="3"/>
<feature type="signal peptide" evidence="18">
    <location>
        <begin position="1"/>
        <end position="18"/>
    </location>
</feature>
<evidence type="ECO:0000256" key="13">
    <source>
        <dbReference type="PIRSR" id="PIRSR600823-2"/>
    </source>
</evidence>
<proteinExistence type="inferred from homology"/>
<evidence type="ECO:0000256" key="4">
    <source>
        <dbReference type="ARBA" id="ARBA00022559"/>
    </source>
</evidence>
<evidence type="ECO:0000256" key="6">
    <source>
        <dbReference type="ARBA" id="ARBA00022723"/>
    </source>
</evidence>
<evidence type="ECO:0000256" key="16">
    <source>
        <dbReference type="PIRSR" id="PIRSR600823-5"/>
    </source>
</evidence>
<evidence type="ECO:0000256" key="18">
    <source>
        <dbReference type="SAM" id="SignalP"/>
    </source>
</evidence>
<evidence type="ECO:0000256" key="7">
    <source>
        <dbReference type="ARBA" id="ARBA00022837"/>
    </source>
</evidence>
<keyword evidence="11" id="KW-0325">Glycoprotein</keyword>
<evidence type="ECO:0000256" key="14">
    <source>
        <dbReference type="PIRSR" id="PIRSR600823-3"/>
    </source>
</evidence>
<evidence type="ECO:0000256" key="5">
    <source>
        <dbReference type="ARBA" id="ARBA00022617"/>
    </source>
</evidence>
<feature type="domain" description="Plant heme peroxidase family profile" evidence="19">
    <location>
        <begin position="24"/>
        <end position="185"/>
    </location>
</feature>
<dbReference type="SUPFAM" id="SSF48113">
    <property type="entry name" value="Heme-dependent peroxidases"/>
    <property type="match status" value="1"/>
</dbReference>
<feature type="binding site" evidence="14">
    <location>
        <position position="75"/>
    </location>
    <ligand>
        <name>Ca(2+)</name>
        <dbReference type="ChEBI" id="CHEBI:29108"/>
        <label>1</label>
    </ligand>
</feature>
<evidence type="ECO:0000256" key="2">
    <source>
        <dbReference type="ARBA" id="ARBA00001970"/>
    </source>
</evidence>
<evidence type="ECO:0000256" key="15">
    <source>
        <dbReference type="PIRSR" id="PIRSR600823-4"/>
    </source>
</evidence>
<feature type="binding site" evidence="14">
    <location>
        <position position="71"/>
    </location>
    <ligand>
        <name>Ca(2+)</name>
        <dbReference type="ChEBI" id="CHEBI:29108"/>
        <label>1</label>
    </ligand>
</feature>
<feature type="binding site" evidence="14">
    <location>
        <position position="66"/>
    </location>
    <ligand>
        <name>Ca(2+)</name>
        <dbReference type="ChEBI" id="CHEBI:29108"/>
        <label>1</label>
    </ligand>
</feature>
<dbReference type="InterPro" id="IPR000823">
    <property type="entry name" value="Peroxidase_pln"/>
</dbReference>
<evidence type="ECO:0000256" key="12">
    <source>
        <dbReference type="PIRSR" id="PIRSR600823-1"/>
    </source>
</evidence>
<evidence type="ECO:0000256" key="3">
    <source>
        <dbReference type="ARBA" id="ARBA00012313"/>
    </source>
</evidence>
<dbReference type="InterPro" id="IPR002016">
    <property type="entry name" value="Haem_peroxidase"/>
</dbReference>
<name>A0A830D5Y3_9LAMI</name>
<feature type="site" description="Transition state stabilizer" evidence="15">
    <location>
        <position position="61"/>
    </location>
</feature>
<feature type="binding site" evidence="14">
    <location>
        <position position="73"/>
    </location>
    <ligand>
        <name>Ca(2+)</name>
        <dbReference type="ChEBI" id="CHEBI:29108"/>
        <label>1</label>
    </ligand>
</feature>
<keyword evidence="8" id="KW-0560">Oxidoreductase</keyword>
<dbReference type="FunFam" id="1.10.520.10:FF:000009">
    <property type="entry name" value="Peroxidase"/>
    <property type="match status" value="1"/>
</dbReference>
<evidence type="ECO:0000259" key="19">
    <source>
        <dbReference type="PROSITE" id="PS50873"/>
    </source>
</evidence>
<dbReference type="PRINTS" id="PR00458">
    <property type="entry name" value="PEROXIDASE"/>
</dbReference>
<feature type="binding site" evidence="14">
    <location>
        <position position="87"/>
    </location>
    <ligand>
        <name>Ca(2+)</name>
        <dbReference type="ChEBI" id="CHEBI:29108"/>
        <label>1</label>
    </ligand>
</feature>
<keyword evidence="9" id="KW-0408">Iron</keyword>
<feature type="binding site" evidence="13">
    <location>
        <position position="159"/>
    </location>
    <ligand>
        <name>substrate</name>
    </ligand>
</feature>
<evidence type="ECO:0000256" key="11">
    <source>
        <dbReference type="ARBA" id="ARBA00023180"/>
    </source>
</evidence>
<keyword evidence="10 16" id="KW-1015">Disulfide bond</keyword>
<keyword evidence="18" id="KW-0732">Signal</keyword>
<comment type="cofactor">
    <cofactor evidence="14">
        <name>Ca(2+)</name>
        <dbReference type="ChEBI" id="CHEBI:29108"/>
    </cofactor>
    <text evidence="14">Binds 2 calcium ions per subunit.</text>
</comment>
<dbReference type="InterPro" id="IPR010255">
    <property type="entry name" value="Haem_peroxidase_sf"/>
</dbReference>
<dbReference type="AlphaFoldDB" id="A0A830D5Y3"/>
<keyword evidence="7 14" id="KW-0106">Calcium</keyword>
<dbReference type="PANTHER" id="PTHR31388">
    <property type="entry name" value="PEROXIDASE 72-RELATED"/>
    <property type="match status" value="1"/>
</dbReference>
<feature type="disulfide bond" evidence="16">
    <location>
        <begin position="34"/>
        <end position="115"/>
    </location>
</feature>
<gene>
    <name evidence="20" type="ORF">PHJA_002894200</name>
</gene>
<comment type="similarity">
    <text evidence="17">Belongs to the peroxidase family.</text>
</comment>
<dbReference type="PROSITE" id="PS50873">
    <property type="entry name" value="PEROXIDASE_4"/>
    <property type="match status" value="1"/>
</dbReference>
<protein>
    <recommendedName>
        <fullName evidence="3">peroxidase</fullName>
        <ecNumber evidence="3">1.11.1.7</ecNumber>
    </recommendedName>
</protein>
<feature type="active site" description="Proton acceptor" evidence="12">
    <location>
        <position position="65"/>
    </location>
</feature>
<dbReference type="GO" id="GO:0140825">
    <property type="term" value="F:lactoperoxidase activity"/>
    <property type="evidence" value="ECO:0007669"/>
    <property type="project" value="UniProtKB-EC"/>
</dbReference>
<comment type="caution">
    <text evidence="20">The sequence shown here is derived from an EMBL/GenBank/DDBJ whole genome shotgun (WGS) entry which is preliminary data.</text>
</comment>
<keyword evidence="6 14" id="KW-0479">Metal-binding</keyword>
<evidence type="ECO:0000256" key="17">
    <source>
        <dbReference type="RuleBase" id="RU004241"/>
    </source>
</evidence>
<keyword evidence="21" id="KW-1185">Reference proteome</keyword>
<dbReference type="EMBL" id="BMAC01001526">
    <property type="protein sequence ID" value="GFQ07501.1"/>
    <property type="molecule type" value="Genomic_DNA"/>
</dbReference>
<dbReference type="Pfam" id="PF00141">
    <property type="entry name" value="peroxidase"/>
    <property type="match status" value="1"/>
</dbReference>
<dbReference type="GO" id="GO:0046872">
    <property type="term" value="F:metal ion binding"/>
    <property type="evidence" value="ECO:0007669"/>
    <property type="project" value="UniProtKB-KW"/>
</dbReference>
<dbReference type="GO" id="GO:0020037">
    <property type="term" value="F:heme binding"/>
    <property type="evidence" value="ECO:0007669"/>
    <property type="project" value="InterPro"/>
</dbReference>
<comment type="cofactor">
    <cofactor evidence="2">
        <name>heme b</name>
        <dbReference type="ChEBI" id="CHEBI:60344"/>
    </cofactor>
</comment>
<evidence type="ECO:0000256" key="1">
    <source>
        <dbReference type="ARBA" id="ARBA00000189"/>
    </source>
</evidence>
<dbReference type="Proteomes" id="UP000653305">
    <property type="component" value="Unassembled WGS sequence"/>
</dbReference>
<feature type="disulfide bond" evidence="16">
    <location>
        <begin position="67"/>
        <end position="72"/>
    </location>
</feature>
<evidence type="ECO:0000313" key="20">
    <source>
        <dbReference type="EMBL" id="GFQ07501.1"/>
    </source>
</evidence>
<sequence length="196" mass="21518">MIITLAILVMFLSTSSSANNNNTELSPDFYSKSCPNLLNIVRKVVRDAIFKEARTATSLLRLHLHDCFFTGCDASILLDDTSSYQGEKGALPNRNSRTIGFEAVDEIKDAVEIECPSVVSCADILAIAARDTVVLKGGPDWKVRLGRRDATTASQDEIPFSTWTLNISRFNAIGISTKDVVALFGLFLISQKKKNK</sequence>